<evidence type="ECO:0000313" key="1">
    <source>
        <dbReference type="EMBL" id="QIQ18077.1"/>
    </source>
</evidence>
<keyword evidence="1" id="KW-0614">Plasmid</keyword>
<dbReference type="AlphaFoldDB" id="A0A6G9I518"/>
<geneLocation type="plasmid" evidence="1">
    <name>pNDM33-2</name>
</geneLocation>
<accession>A0A6G9I518</accession>
<dbReference type="EMBL" id="MN915012">
    <property type="protein sequence ID" value="QIQ18077.1"/>
    <property type="molecule type" value="Genomic_DNA"/>
</dbReference>
<sequence>MTLTLQNREQFILPGEQKARFRNKWSMESVTNGISVSHDNPDKGQRIQAIPVETFMKVAAQISQGWPEEMKALRMPENVGSHLFIGEDRHPVSAPQNANQVTEITSAAPDKLTPVLGSVDKDTRELNLLLPECR</sequence>
<protein>
    <submittedName>
        <fullName evidence="1">IncI1 plasmid conjugative transfer DNA primase</fullName>
    </submittedName>
</protein>
<reference evidence="1" key="1">
    <citation type="submission" date="2020-01" db="EMBL/GenBank/DDBJ databases">
        <title>Evolution and transmission of blaNDM-harboring conjugative plasmids in Escherichia coli.</title>
        <authorList>
            <person name="Zhu J."/>
            <person name="Zheng X."/>
            <person name="Jiang H."/>
        </authorList>
    </citation>
    <scope>NUCLEOTIDE SEQUENCE</scope>
    <source>
        <strain evidence="1">GD-33</strain>
        <plasmid evidence="1">pNDM33-2</plasmid>
    </source>
</reference>
<organism evidence="1">
    <name type="scientific">Escherichia coli</name>
    <dbReference type="NCBI Taxonomy" id="562"/>
    <lineage>
        <taxon>Bacteria</taxon>
        <taxon>Pseudomonadati</taxon>
        <taxon>Pseudomonadota</taxon>
        <taxon>Gammaproteobacteria</taxon>
        <taxon>Enterobacterales</taxon>
        <taxon>Enterobacteriaceae</taxon>
        <taxon>Escherichia</taxon>
    </lineage>
</organism>
<name>A0A6G9I518_ECOLX</name>
<proteinExistence type="predicted"/>